<evidence type="ECO:0000259" key="4">
    <source>
        <dbReference type="Pfam" id="PF24883"/>
    </source>
</evidence>
<dbReference type="PROSITE" id="PS50294">
    <property type="entry name" value="WD_REPEATS_REGION"/>
    <property type="match status" value="4"/>
</dbReference>
<keyword evidence="6" id="KW-1185">Reference proteome</keyword>
<organism evidence="5 6">
    <name type="scientific">Mycena belliarum</name>
    <dbReference type="NCBI Taxonomy" id="1033014"/>
    <lineage>
        <taxon>Eukaryota</taxon>
        <taxon>Fungi</taxon>
        <taxon>Dikarya</taxon>
        <taxon>Basidiomycota</taxon>
        <taxon>Agaricomycotina</taxon>
        <taxon>Agaricomycetes</taxon>
        <taxon>Agaricomycetidae</taxon>
        <taxon>Agaricales</taxon>
        <taxon>Marasmiineae</taxon>
        <taxon>Mycenaceae</taxon>
        <taxon>Mycena</taxon>
    </lineage>
</organism>
<dbReference type="PROSITE" id="PS00678">
    <property type="entry name" value="WD_REPEATS_1"/>
    <property type="match status" value="3"/>
</dbReference>
<evidence type="ECO:0000313" key="5">
    <source>
        <dbReference type="EMBL" id="KAJ7101341.1"/>
    </source>
</evidence>
<evidence type="ECO:0000256" key="2">
    <source>
        <dbReference type="ARBA" id="ARBA00022737"/>
    </source>
</evidence>
<feature type="repeat" description="WD" evidence="3">
    <location>
        <begin position="917"/>
        <end position="958"/>
    </location>
</feature>
<dbReference type="Pfam" id="PF00400">
    <property type="entry name" value="WD40"/>
    <property type="match status" value="4"/>
</dbReference>
<dbReference type="InterPro" id="IPR019775">
    <property type="entry name" value="WD40_repeat_CS"/>
</dbReference>
<evidence type="ECO:0000256" key="1">
    <source>
        <dbReference type="ARBA" id="ARBA00022574"/>
    </source>
</evidence>
<dbReference type="SMART" id="SM00320">
    <property type="entry name" value="WD40"/>
    <property type="match status" value="6"/>
</dbReference>
<dbReference type="Gene3D" id="2.130.10.10">
    <property type="entry name" value="YVTN repeat-like/Quinoprotein amine dehydrogenase"/>
    <property type="match status" value="2"/>
</dbReference>
<comment type="caution">
    <text evidence="5">The sequence shown here is derived from an EMBL/GenBank/DDBJ whole genome shotgun (WGS) entry which is preliminary data.</text>
</comment>
<gene>
    <name evidence="5" type="ORF">B0H15DRAFT_408992</name>
</gene>
<evidence type="ECO:0000256" key="3">
    <source>
        <dbReference type="PROSITE-ProRule" id="PRU00221"/>
    </source>
</evidence>
<dbReference type="PANTHER" id="PTHR44129">
    <property type="entry name" value="WD REPEAT-CONTAINING PROTEIN POP1"/>
    <property type="match status" value="1"/>
</dbReference>
<protein>
    <recommendedName>
        <fullName evidence="4">Nephrocystin 3-like N-terminal domain-containing protein</fullName>
    </recommendedName>
</protein>
<dbReference type="PROSITE" id="PS50082">
    <property type="entry name" value="WD_REPEATS_2"/>
    <property type="match status" value="4"/>
</dbReference>
<dbReference type="CDD" id="cd00200">
    <property type="entry name" value="WD40"/>
    <property type="match status" value="1"/>
</dbReference>
<dbReference type="Gene3D" id="3.40.50.300">
    <property type="entry name" value="P-loop containing nucleotide triphosphate hydrolases"/>
    <property type="match status" value="1"/>
</dbReference>
<dbReference type="Pfam" id="PF24883">
    <property type="entry name" value="NPHP3_N"/>
    <property type="match status" value="1"/>
</dbReference>
<feature type="domain" description="Nephrocystin 3-like N-terminal" evidence="4">
    <location>
        <begin position="318"/>
        <end position="479"/>
    </location>
</feature>
<accession>A0AAD6UFE9</accession>
<dbReference type="EMBL" id="JARJCN010000004">
    <property type="protein sequence ID" value="KAJ7101341.1"/>
    <property type="molecule type" value="Genomic_DNA"/>
</dbReference>
<dbReference type="InterPro" id="IPR056884">
    <property type="entry name" value="NPHP3-like_N"/>
</dbReference>
<evidence type="ECO:0000313" key="6">
    <source>
        <dbReference type="Proteomes" id="UP001222325"/>
    </source>
</evidence>
<dbReference type="InterPro" id="IPR020472">
    <property type="entry name" value="WD40_PAC1"/>
</dbReference>
<dbReference type="InterPro" id="IPR015943">
    <property type="entry name" value="WD40/YVTN_repeat-like_dom_sf"/>
</dbReference>
<dbReference type="SUPFAM" id="SSF52540">
    <property type="entry name" value="P-loop containing nucleoside triphosphate hydrolases"/>
    <property type="match status" value="1"/>
</dbReference>
<feature type="repeat" description="WD" evidence="3">
    <location>
        <begin position="1124"/>
        <end position="1159"/>
    </location>
</feature>
<reference evidence="5" key="1">
    <citation type="submission" date="2023-03" db="EMBL/GenBank/DDBJ databases">
        <title>Massive genome expansion in bonnet fungi (Mycena s.s.) driven by repeated elements and novel gene families across ecological guilds.</title>
        <authorList>
            <consortium name="Lawrence Berkeley National Laboratory"/>
            <person name="Harder C.B."/>
            <person name="Miyauchi S."/>
            <person name="Viragh M."/>
            <person name="Kuo A."/>
            <person name="Thoen E."/>
            <person name="Andreopoulos B."/>
            <person name="Lu D."/>
            <person name="Skrede I."/>
            <person name="Drula E."/>
            <person name="Henrissat B."/>
            <person name="Morin E."/>
            <person name="Kohler A."/>
            <person name="Barry K."/>
            <person name="LaButti K."/>
            <person name="Morin E."/>
            <person name="Salamov A."/>
            <person name="Lipzen A."/>
            <person name="Mereny Z."/>
            <person name="Hegedus B."/>
            <person name="Baldrian P."/>
            <person name="Stursova M."/>
            <person name="Weitz H."/>
            <person name="Taylor A."/>
            <person name="Grigoriev I.V."/>
            <person name="Nagy L.G."/>
            <person name="Martin F."/>
            <person name="Kauserud H."/>
        </authorList>
    </citation>
    <scope>NUCLEOTIDE SEQUENCE</scope>
    <source>
        <strain evidence="5">CBHHK173m</strain>
    </source>
</reference>
<feature type="repeat" description="WD" evidence="3">
    <location>
        <begin position="958"/>
        <end position="999"/>
    </location>
</feature>
<proteinExistence type="predicted"/>
<dbReference type="SUPFAM" id="SSF50978">
    <property type="entry name" value="WD40 repeat-like"/>
    <property type="match status" value="1"/>
</dbReference>
<dbReference type="PRINTS" id="PR00320">
    <property type="entry name" value="GPROTEINBRPT"/>
</dbReference>
<dbReference type="InterPro" id="IPR001680">
    <property type="entry name" value="WD40_rpt"/>
</dbReference>
<sequence>MAKVNQSLPGRGFYYVCLRAERLTLFERRLLGAPFPQEIPLEPMFSIQPEMHLRLCLLRRPFYIWPTKTVVKSSSLTALEAHEILRAGPPEGVEHTFLSTPEITVRLQYENSRAILDESTQRIARRTHILKCLGRTRKVVESIAHIFVSASEMDPIAKSVCQGLGRIYEALVKLEEWDDELLELIEDMSRCLAYVEDIRCFHGLEHFRDMLQTLERIICQTGNLVLKYPAHGLSFQAEMSEYETLRRRFQRWTRQFSERMGVESLKRLGNIQEIVEGYQQSLNKHRYDVLDHIRPHGIDRDRPIPGCLKGTRETVFAQVDAWLADSNSPSVLWIKGFPGSGKTCISSSLAEKWAGSTTFGASFFFERDGGVFTAPSTMLRSLAHELCRHSAFMDALVDELETGRIDFSTVPVPRQAFRLMEIPLQHFLDNGDMLVIIVDALDECGGLRPSRLHDRRAILAALARWSSLSPHLRLIVTSRDEVEISEVLGPISKPLDLRLTGRDAARDIELFLKSEFERIAYAYCLPAWPTQDDLRLVAQKARGLFVWAATLVKFVDQPGPQEVLEQILRGNLNVEGDITDLYTLILEISFLPHSRQPSAAFLLEFNDFVGSIVASAFRLEKGSPLFGILGVGNSTADYICIRLRSVMMEGGKHLRFSHQSFVDFLMSESCPPNFRIIPTVNRQRMACAVLSVLNEQLDFDLCRVRTSFTSNSKNPNTSRLSRELSFACQVWGNTLVGSTKGDEDMLRSLKAFFEHKFLFWLEVLSLLGKLSCAVEQLEAARTWVGVDLIVLGVFVKDAIEFMEIFDACIKKSAPHIYLSAMTFIPQTSMIYQMYWPLVQPCASVAVQTPEELREGRSAIPAPIVYSHSGAEDAGLFEGHTADIEAVLLTSDERLVSASYDGTIRFWDPFSGRPILEPFTHGKYVTSLAASTDGSLLLSGSRDGTAAAWDMEHHRRVAVFPHDDSVTSVALSPTNAMVVTGCKDKTVRFWDLQSQRKTRPTFRSHASKITGLVFLDEDIVISSSLDGCVYLHHLSGHSENLIHGNIRIHSFAIAQTPRSLVAGSDTGIVVWDLDDQNIAGAAVYLAENSDRVESVTVKDSRLAAAVGNRIEIWDLSTRRRALGYLIGHKDTVTSVAFSEDGGRLVSGSLDRRIRVWDVATEAGQPIGGFPDGSTMETTGWIRGPKRDLIIWVPESHRRRLCWGRSLAVIDGRPKTSLKVSESVLGRRWYKCFKA</sequence>
<dbReference type="InterPro" id="IPR027417">
    <property type="entry name" value="P-loop_NTPase"/>
</dbReference>
<dbReference type="InterPro" id="IPR050349">
    <property type="entry name" value="WD_LIS1/nudF_dynein_reg"/>
</dbReference>
<keyword evidence="2" id="KW-0677">Repeat</keyword>
<feature type="repeat" description="WD" evidence="3">
    <location>
        <begin position="876"/>
        <end position="916"/>
    </location>
</feature>
<name>A0AAD6UFE9_9AGAR</name>
<dbReference type="Proteomes" id="UP001222325">
    <property type="component" value="Unassembled WGS sequence"/>
</dbReference>
<dbReference type="InterPro" id="IPR036322">
    <property type="entry name" value="WD40_repeat_dom_sf"/>
</dbReference>
<dbReference type="AlphaFoldDB" id="A0AAD6UFE9"/>
<keyword evidence="1 3" id="KW-0853">WD repeat</keyword>